<reference evidence="2" key="1">
    <citation type="submission" date="2020-11" db="EMBL/GenBank/DDBJ databases">
        <authorList>
            <consortium name="DOE Joint Genome Institute"/>
            <person name="Ahrendt S."/>
            <person name="Riley R."/>
            <person name="Andreopoulos W."/>
            <person name="LaButti K."/>
            <person name="Pangilinan J."/>
            <person name="Ruiz-duenas F.J."/>
            <person name="Barrasa J.M."/>
            <person name="Sanchez-Garcia M."/>
            <person name="Camarero S."/>
            <person name="Miyauchi S."/>
            <person name="Serrano A."/>
            <person name="Linde D."/>
            <person name="Babiker R."/>
            <person name="Drula E."/>
            <person name="Ayuso-Fernandez I."/>
            <person name="Pacheco R."/>
            <person name="Padilla G."/>
            <person name="Ferreira P."/>
            <person name="Barriuso J."/>
            <person name="Kellner H."/>
            <person name="Castanera R."/>
            <person name="Alfaro M."/>
            <person name="Ramirez L."/>
            <person name="Pisabarro A.G."/>
            <person name="Kuo A."/>
            <person name="Tritt A."/>
            <person name="Lipzen A."/>
            <person name="He G."/>
            <person name="Yan M."/>
            <person name="Ng V."/>
            <person name="Cullen D."/>
            <person name="Martin F."/>
            <person name="Rosso M.-N."/>
            <person name="Henrissat B."/>
            <person name="Hibbett D."/>
            <person name="Martinez A.T."/>
            <person name="Grigoriev I.V."/>
        </authorList>
    </citation>
    <scope>NUCLEOTIDE SEQUENCE</scope>
    <source>
        <strain evidence="2">AH 44721</strain>
    </source>
</reference>
<proteinExistence type="predicted"/>
<dbReference type="Proteomes" id="UP000724874">
    <property type="component" value="Unassembled WGS sequence"/>
</dbReference>
<name>A0A9P5NQZ7_GYMJU</name>
<evidence type="ECO:0000313" key="3">
    <source>
        <dbReference type="Proteomes" id="UP000724874"/>
    </source>
</evidence>
<gene>
    <name evidence="2" type="ORF">CPB84DRAFT_1778320</name>
</gene>
<organism evidence="2 3">
    <name type="scientific">Gymnopilus junonius</name>
    <name type="common">Spectacular rustgill mushroom</name>
    <name type="synonym">Gymnopilus spectabilis subsp. junonius</name>
    <dbReference type="NCBI Taxonomy" id="109634"/>
    <lineage>
        <taxon>Eukaryota</taxon>
        <taxon>Fungi</taxon>
        <taxon>Dikarya</taxon>
        <taxon>Basidiomycota</taxon>
        <taxon>Agaricomycotina</taxon>
        <taxon>Agaricomycetes</taxon>
        <taxon>Agaricomycetidae</taxon>
        <taxon>Agaricales</taxon>
        <taxon>Agaricineae</taxon>
        <taxon>Hymenogastraceae</taxon>
        <taxon>Gymnopilus</taxon>
    </lineage>
</organism>
<dbReference type="AlphaFoldDB" id="A0A9P5NQZ7"/>
<evidence type="ECO:0000256" key="1">
    <source>
        <dbReference type="SAM" id="MobiDB-lite"/>
    </source>
</evidence>
<evidence type="ECO:0000313" key="2">
    <source>
        <dbReference type="EMBL" id="KAF8901041.1"/>
    </source>
</evidence>
<dbReference type="EMBL" id="JADNYJ010000044">
    <property type="protein sequence ID" value="KAF8901041.1"/>
    <property type="molecule type" value="Genomic_DNA"/>
</dbReference>
<feature type="region of interest" description="Disordered" evidence="1">
    <location>
        <begin position="102"/>
        <end position="153"/>
    </location>
</feature>
<comment type="caution">
    <text evidence="2">The sequence shown here is derived from an EMBL/GenBank/DDBJ whole genome shotgun (WGS) entry which is preliminary data.</text>
</comment>
<protein>
    <submittedName>
        <fullName evidence="2">Uncharacterized protein</fullName>
    </submittedName>
</protein>
<keyword evidence="3" id="KW-1185">Reference proteome</keyword>
<sequence>MAIATLVEFAEGKLIDHEHLLEHPLQGCIPAIPHTRRVNSMEILSDAVANNKKEIHRHQVELRSTEYQESHSSLNETRPNFVRSSLKQRVHGRKTDYRQCKLHATDSPRNEQGGKPNANERFPIRELEEAINHGSEKEERKKQNLHDHQPWCRQYMNVKPESMQSYS</sequence>
<accession>A0A9P5NQZ7</accession>
<feature type="compositionally biased region" description="Basic and acidic residues" evidence="1">
    <location>
        <begin position="122"/>
        <end position="150"/>
    </location>
</feature>